<evidence type="ECO:0000256" key="1">
    <source>
        <dbReference type="ARBA" id="ARBA00004141"/>
    </source>
</evidence>
<reference evidence="7" key="1">
    <citation type="journal article" date="2020" name="Nature">
        <title>Giant virus diversity and host interactions through global metagenomics.</title>
        <authorList>
            <person name="Schulz F."/>
            <person name="Roux S."/>
            <person name="Paez-Espino D."/>
            <person name="Jungbluth S."/>
            <person name="Walsh D.A."/>
            <person name="Denef V.J."/>
            <person name="McMahon K.D."/>
            <person name="Konstantinidis K.T."/>
            <person name="Eloe-Fadrosh E.A."/>
            <person name="Kyrpides N.C."/>
            <person name="Woyke T."/>
        </authorList>
    </citation>
    <scope>NUCLEOTIDE SEQUENCE</scope>
    <source>
        <strain evidence="7">GVMAG-M-3300009159-65</strain>
    </source>
</reference>
<dbReference type="Gene3D" id="1.10.3730.20">
    <property type="match status" value="1"/>
</dbReference>
<evidence type="ECO:0000313" key="7">
    <source>
        <dbReference type="EMBL" id="QHT32391.1"/>
    </source>
</evidence>
<dbReference type="SUPFAM" id="SSF103481">
    <property type="entry name" value="Multidrug resistance efflux transporter EmrE"/>
    <property type="match status" value="1"/>
</dbReference>
<dbReference type="EMBL" id="MN738937">
    <property type="protein sequence ID" value="QHT32391.1"/>
    <property type="molecule type" value="Genomic_DNA"/>
</dbReference>
<dbReference type="PANTHER" id="PTHR32322:SF2">
    <property type="entry name" value="EAMA DOMAIN-CONTAINING PROTEIN"/>
    <property type="match status" value="1"/>
</dbReference>
<keyword evidence="2 5" id="KW-0812">Transmembrane</keyword>
<accession>A0A6C0EUM7</accession>
<evidence type="ECO:0000256" key="4">
    <source>
        <dbReference type="ARBA" id="ARBA00023136"/>
    </source>
</evidence>
<protein>
    <recommendedName>
        <fullName evidence="6">EamA domain-containing protein</fullName>
    </recommendedName>
</protein>
<proteinExistence type="predicted"/>
<keyword evidence="4 5" id="KW-0472">Membrane</keyword>
<sequence>MKDFKKMTIYNYFWIFIAAFFCLFFANLLYYYILKKNNSSAISALIYSCPIFTLLIAYFFLKEEIDTYGLLGIFFVILGIIFISLNDNVKEEFNFIR</sequence>
<dbReference type="InterPro" id="IPR000620">
    <property type="entry name" value="EamA_dom"/>
</dbReference>
<comment type="subcellular location">
    <subcellularLocation>
        <location evidence="1">Membrane</location>
        <topology evidence="1">Multi-pass membrane protein</topology>
    </subcellularLocation>
</comment>
<dbReference type="AlphaFoldDB" id="A0A6C0EUM7"/>
<dbReference type="InterPro" id="IPR037185">
    <property type="entry name" value="EmrE-like"/>
</dbReference>
<feature type="transmembrane region" description="Helical" evidence="5">
    <location>
        <begin position="12"/>
        <end position="34"/>
    </location>
</feature>
<organism evidence="7">
    <name type="scientific">viral metagenome</name>
    <dbReference type="NCBI Taxonomy" id="1070528"/>
    <lineage>
        <taxon>unclassified sequences</taxon>
        <taxon>metagenomes</taxon>
        <taxon>organismal metagenomes</taxon>
    </lineage>
</organism>
<dbReference type="InterPro" id="IPR050638">
    <property type="entry name" value="AA-Vitamin_Transporters"/>
</dbReference>
<evidence type="ECO:0000259" key="6">
    <source>
        <dbReference type="Pfam" id="PF00892"/>
    </source>
</evidence>
<keyword evidence="3 5" id="KW-1133">Transmembrane helix</keyword>
<feature type="transmembrane region" description="Helical" evidence="5">
    <location>
        <begin position="68"/>
        <end position="85"/>
    </location>
</feature>
<name>A0A6C0EUM7_9ZZZZ</name>
<dbReference type="PANTHER" id="PTHR32322">
    <property type="entry name" value="INNER MEMBRANE TRANSPORTER"/>
    <property type="match status" value="1"/>
</dbReference>
<evidence type="ECO:0000256" key="5">
    <source>
        <dbReference type="SAM" id="Phobius"/>
    </source>
</evidence>
<dbReference type="Pfam" id="PF00892">
    <property type="entry name" value="EamA"/>
    <property type="match status" value="1"/>
</dbReference>
<evidence type="ECO:0000256" key="3">
    <source>
        <dbReference type="ARBA" id="ARBA00022989"/>
    </source>
</evidence>
<feature type="domain" description="EamA" evidence="6">
    <location>
        <begin position="4"/>
        <end position="84"/>
    </location>
</feature>
<dbReference type="GO" id="GO:0016020">
    <property type="term" value="C:membrane"/>
    <property type="evidence" value="ECO:0007669"/>
    <property type="project" value="UniProtKB-SubCell"/>
</dbReference>
<feature type="transmembrane region" description="Helical" evidence="5">
    <location>
        <begin position="40"/>
        <end position="61"/>
    </location>
</feature>
<evidence type="ECO:0000256" key="2">
    <source>
        <dbReference type="ARBA" id="ARBA00022692"/>
    </source>
</evidence>